<dbReference type="OrthoDB" id="9784036at2"/>
<dbReference type="Proteomes" id="UP000236379">
    <property type="component" value="Unassembled WGS sequence"/>
</dbReference>
<dbReference type="AlphaFoldDB" id="A0A2K3UWF8"/>
<dbReference type="PANTHER" id="PTHR48098:SF6">
    <property type="entry name" value="FERRI-BACILLIBACTIN ESTERASE BESA"/>
    <property type="match status" value="1"/>
</dbReference>
<dbReference type="SUPFAM" id="SSF53474">
    <property type="entry name" value="alpha/beta-Hydrolases"/>
    <property type="match status" value="1"/>
</dbReference>
<sequence length="373" mass="40895">MPHVRFVIPERPPHTPPGTLFLTGDHRGWSGDPAGWTFRLQGPGAVLDAELPDGALLGVKVRVLEPDGRVVEEGDRWGGRAPAHQAVIRGDTELTLELAGWQDERRGQGRPRRSAPPRETLTLPAPWGEQEVRLWWPQGAAPSGLPRLILHDGHNVFDEAPTFAGESWDAAGAASRLADQGHPCLIAALSVNEQRSRRYVPFAFDLNDFDPGADEYLDWILESLKPALFQRFGPLSPSRTALAGSSFGGLITLYAGLRDPGEYGTLGVFSPAIFPADFELLRWMESRSAQGTRVWLDMGDHEGDSLAGAAETVAITHDLAARLRPKVREVKLTIAPGHWHDEAAWRARFPDFLMWWLEGLGEAGLSPAPHPAD</sequence>
<dbReference type="PANTHER" id="PTHR48098">
    <property type="entry name" value="ENTEROCHELIN ESTERASE-RELATED"/>
    <property type="match status" value="1"/>
</dbReference>
<dbReference type="InterPro" id="IPR029058">
    <property type="entry name" value="AB_hydrolase_fold"/>
</dbReference>
<evidence type="ECO:0000256" key="1">
    <source>
        <dbReference type="SAM" id="MobiDB-lite"/>
    </source>
</evidence>
<evidence type="ECO:0000313" key="2">
    <source>
        <dbReference type="EMBL" id="PNY80865.1"/>
    </source>
</evidence>
<accession>A0A2K3UWF8</accession>
<dbReference type="InterPro" id="IPR050583">
    <property type="entry name" value="Mycobacterial_A85_antigen"/>
</dbReference>
<keyword evidence="3" id="KW-1185">Reference proteome</keyword>
<evidence type="ECO:0000313" key="3">
    <source>
        <dbReference type="Proteomes" id="UP000236379"/>
    </source>
</evidence>
<name>A0A2K3UWF8_9DEIO</name>
<dbReference type="Gene3D" id="3.40.50.1820">
    <property type="entry name" value="alpha/beta hydrolase"/>
    <property type="match status" value="1"/>
</dbReference>
<gene>
    <name evidence="2" type="ORF">CVO96_05320</name>
</gene>
<comment type="caution">
    <text evidence="2">The sequence shown here is derived from an EMBL/GenBank/DDBJ whole genome shotgun (WGS) entry which is preliminary data.</text>
</comment>
<dbReference type="RefSeq" id="WP_103311152.1">
    <property type="nucleotide sequence ID" value="NZ_PPPD01000001.1"/>
</dbReference>
<reference evidence="2 3" key="1">
    <citation type="submission" date="2018-01" db="EMBL/GenBank/DDBJ databases">
        <title>Deinococcus koreensis sp. nov., a radiation-resistant bacterium isolated from river water.</title>
        <authorList>
            <person name="Choi A."/>
        </authorList>
    </citation>
    <scope>NUCLEOTIDE SEQUENCE [LARGE SCALE GENOMIC DNA]</scope>
    <source>
        <strain evidence="2 3">SJW1-2</strain>
    </source>
</reference>
<feature type="region of interest" description="Disordered" evidence="1">
    <location>
        <begin position="102"/>
        <end position="123"/>
    </location>
</feature>
<dbReference type="InterPro" id="IPR000801">
    <property type="entry name" value="Esterase-like"/>
</dbReference>
<protein>
    <submittedName>
        <fullName evidence="2">Esterase</fullName>
    </submittedName>
</protein>
<dbReference type="Pfam" id="PF00756">
    <property type="entry name" value="Esterase"/>
    <property type="match status" value="1"/>
</dbReference>
<dbReference type="EMBL" id="PPPD01000001">
    <property type="protein sequence ID" value="PNY80865.1"/>
    <property type="molecule type" value="Genomic_DNA"/>
</dbReference>
<organism evidence="2 3">
    <name type="scientific">Deinococcus koreensis</name>
    <dbReference type="NCBI Taxonomy" id="2054903"/>
    <lineage>
        <taxon>Bacteria</taxon>
        <taxon>Thermotogati</taxon>
        <taxon>Deinococcota</taxon>
        <taxon>Deinococci</taxon>
        <taxon>Deinococcales</taxon>
        <taxon>Deinococcaceae</taxon>
        <taxon>Deinococcus</taxon>
    </lineage>
</organism>
<proteinExistence type="predicted"/>